<accession>A0A917QBG8</accession>
<sequence>MESPLLGAIMMWAGDYAPQGWAFCHGQRLEATQNGALFVMLRESFGGDGTTTFALPDMVGRVPVGAGPLGAGEEIALGAERPILHGTHVPATGLLRAALAVNFIICIDGRFPEPA</sequence>
<dbReference type="EMBL" id="BMMF01000008">
    <property type="protein sequence ID" value="GGK40573.1"/>
    <property type="molecule type" value="Genomic_DNA"/>
</dbReference>
<dbReference type="SUPFAM" id="SSF88874">
    <property type="entry name" value="Receptor-binding domain of short tail fibre protein gp12"/>
    <property type="match status" value="1"/>
</dbReference>
<dbReference type="InterPro" id="IPR011083">
    <property type="entry name" value="Phage_tail_collar_dom"/>
</dbReference>
<dbReference type="Proteomes" id="UP000600449">
    <property type="component" value="Unassembled WGS sequence"/>
</dbReference>
<name>A0A917QBG8_9HYPH</name>
<organism evidence="2 3">
    <name type="scientific">Salinarimonas ramus</name>
    <dbReference type="NCBI Taxonomy" id="690164"/>
    <lineage>
        <taxon>Bacteria</taxon>
        <taxon>Pseudomonadati</taxon>
        <taxon>Pseudomonadota</taxon>
        <taxon>Alphaproteobacteria</taxon>
        <taxon>Hyphomicrobiales</taxon>
        <taxon>Salinarimonadaceae</taxon>
        <taxon>Salinarimonas</taxon>
    </lineage>
</organism>
<evidence type="ECO:0000313" key="2">
    <source>
        <dbReference type="EMBL" id="GGK40573.1"/>
    </source>
</evidence>
<keyword evidence="3" id="KW-1185">Reference proteome</keyword>
<comment type="caution">
    <text evidence="2">The sequence shown here is derived from an EMBL/GenBank/DDBJ whole genome shotgun (WGS) entry which is preliminary data.</text>
</comment>
<reference evidence="2 3" key="1">
    <citation type="journal article" date="2014" name="Int. J. Syst. Evol. Microbiol.">
        <title>Complete genome sequence of Corynebacterium casei LMG S-19264T (=DSM 44701T), isolated from a smear-ripened cheese.</title>
        <authorList>
            <consortium name="US DOE Joint Genome Institute (JGI-PGF)"/>
            <person name="Walter F."/>
            <person name="Albersmeier A."/>
            <person name="Kalinowski J."/>
            <person name="Ruckert C."/>
        </authorList>
    </citation>
    <scope>NUCLEOTIDE SEQUENCE [LARGE SCALE GENOMIC DNA]</scope>
    <source>
        <strain evidence="2 3">CGMCC 1.9161</strain>
    </source>
</reference>
<dbReference type="InterPro" id="IPR037053">
    <property type="entry name" value="Phage_tail_collar_dom_sf"/>
</dbReference>
<proteinExistence type="predicted"/>
<evidence type="ECO:0000313" key="3">
    <source>
        <dbReference type="Proteomes" id="UP000600449"/>
    </source>
</evidence>
<feature type="domain" description="Phage tail collar" evidence="1">
    <location>
        <begin position="7"/>
        <end position="63"/>
    </location>
</feature>
<dbReference type="Gene3D" id="3.90.1340.10">
    <property type="entry name" value="Phage tail collar domain"/>
    <property type="match status" value="1"/>
</dbReference>
<evidence type="ECO:0000259" key="1">
    <source>
        <dbReference type="Pfam" id="PF07484"/>
    </source>
</evidence>
<protein>
    <recommendedName>
        <fullName evidence="1">Phage tail collar domain-containing protein</fullName>
    </recommendedName>
</protein>
<dbReference type="AlphaFoldDB" id="A0A917QBG8"/>
<dbReference type="RefSeq" id="WP_188913996.1">
    <property type="nucleotide sequence ID" value="NZ_BMMF01000008.1"/>
</dbReference>
<dbReference type="Pfam" id="PF07484">
    <property type="entry name" value="Collar"/>
    <property type="match status" value="1"/>
</dbReference>
<gene>
    <name evidence="2" type="ORF">GCM10011322_29650</name>
</gene>